<name>A0A369JNV8_HYPMA</name>
<reference evidence="1" key="1">
    <citation type="submission" date="2018-04" db="EMBL/GenBank/DDBJ databases">
        <title>Whole genome sequencing of Hypsizygus marmoreus.</title>
        <authorList>
            <person name="Choi I.-G."/>
            <person name="Min B."/>
            <person name="Kim J.-G."/>
            <person name="Kim S."/>
            <person name="Oh Y.-L."/>
            <person name="Kong W.-S."/>
            <person name="Park H."/>
            <person name="Jeong J."/>
            <person name="Song E.-S."/>
        </authorList>
    </citation>
    <scope>NUCLEOTIDE SEQUENCE [LARGE SCALE GENOMIC DNA]</scope>
    <source>
        <strain evidence="1">51987-8</strain>
    </source>
</reference>
<keyword evidence="2" id="KW-1185">Reference proteome</keyword>
<dbReference type="InParanoid" id="A0A369JNV8"/>
<protein>
    <submittedName>
        <fullName evidence="1">Uncharacterized protein</fullName>
    </submittedName>
</protein>
<comment type="caution">
    <text evidence="1">The sequence shown here is derived from an EMBL/GenBank/DDBJ whole genome shotgun (WGS) entry which is preliminary data.</text>
</comment>
<sequence>MSDSTHPANPHIIRTHGQNRPFLALSEAYFAPPSLVTSVSRRLILPAEIQHCFRILFSLVHIHSESLDFVGNKLKDAGSLAQVGLSASFSPRPTTAAFSILLSRKFQGFKQVSFESIELINNWHVRLRILLTYEFVHGRIQRTLAAPPTSFIESYCSLILVLHGPPASSTHSMSGSQTAKKGDLRKSARALSLWGDVGDPECEGETKRTYVEQLQVSPRSSVVRDDRMHNPGSYATNGPFELNERYTARNSLLRWHDSLELH</sequence>
<proteinExistence type="predicted"/>
<evidence type="ECO:0000313" key="1">
    <source>
        <dbReference type="EMBL" id="RDB23909.1"/>
    </source>
</evidence>
<dbReference type="AlphaFoldDB" id="A0A369JNV8"/>
<evidence type="ECO:0000313" key="2">
    <source>
        <dbReference type="Proteomes" id="UP000076154"/>
    </source>
</evidence>
<dbReference type="Proteomes" id="UP000076154">
    <property type="component" value="Unassembled WGS sequence"/>
</dbReference>
<organism evidence="1 2">
    <name type="scientific">Hypsizygus marmoreus</name>
    <name type="common">White beech mushroom</name>
    <name type="synonym">Agaricus marmoreus</name>
    <dbReference type="NCBI Taxonomy" id="39966"/>
    <lineage>
        <taxon>Eukaryota</taxon>
        <taxon>Fungi</taxon>
        <taxon>Dikarya</taxon>
        <taxon>Basidiomycota</taxon>
        <taxon>Agaricomycotina</taxon>
        <taxon>Agaricomycetes</taxon>
        <taxon>Agaricomycetidae</taxon>
        <taxon>Agaricales</taxon>
        <taxon>Tricholomatineae</taxon>
        <taxon>Lyophyllaceae</taxon>
        <taxon>Hypsizygus</taxon>
    </lineage>
</organism>
<accession>A0A369JNV8</accession>
<gene>
    <name evidence="1" type="ORF">Hypma_009487</name>
</gene>
<dbReference type="EMBL" id="LUEZ02000046">
    <property type="protein sequence ID" value="RDB23909.1"/>
    <property type="molecule type" value="Genomic_DNA"/>
</dbReference>